<accession>A0ABS1JUV9</accession>
<evidence type="ECO:0000313" key="14">
    <source>
        <dbReference type="EMBL" id="MBL0428089.1"/>
    </source>
</evidence>
<dbReference type="PANTHER" id="PTHR43269">
    <property type="entry name" value="SODIUM/PROTON ANTIPORTER 1-RELATED"/>
    <property type="match status" value="1"/>
</dbReference>
<dbReference type="InterPro" id="IPR045016">
    <property type="entry name" value="NhaD-like"/>
</dbReference>
<keyword evidence="4 12" id="KW-0812">Transmembrane</keyword>
<feature type="transmembrane region" description="Helical" evidence="12">
    <location>
        <begin position="248"/>
        <end position="265"/>
    </location>
</feature>
<sequence length="423" mass="44715">MAGIPLDFLLFALVLLGVAVFHHHTLRVAFLGMVTIAAYKILLGDFAGTPGVAGFVQMLHHEWVTLGNLLGLLLGFALLADHFERSHATDMLPRVLPDDWKGGFFLLVMIAVISSFLDNIAAAMIGGAMAHVLYKGRVHVGYLAAIVAASNAGGAGSVVGDTTTTMLWIAGVRPGQVFEAYVGAGVAILFFGIVAARQQQAFQPIMKDNPKNVRLDYGRLAVVAFMLLAAISTNVFLNLRNPELLNEFPLIGIAVWVALLLTVPFRAPTWSLLPGALRGSIFLLSLVMCAAMMPVKALPAASWPTALGLGFVSAVFDNIPLTALALRQGGYDWGFLAYAVGFGGSMIWFGSSAGVALCNMYPEGRSVGAWLRGGWHVAVGYVLGFVALLVLVGWNPEGHAGSKPSAPSVESPAPVQSLPSPKP</sequence>
<feature type="transmembrane region" description="Helical" evidence="12">
    <location>
        <begin position="217"/>
        <end position="236"/>
    </location>
</feature>
<keyword evidence="15" id="KW-1185">Reference proteome</keyword>
<dbReference type="InterPro" id="IPR004680">
    <property type="entry name" value="Cit_transptr-like_dom"/>
</dbReference>
<feature type="region of interest" description="Disordered" evidence="11">
    <location>
        <begin position="399"/>
        <end position="423"/>
    </location>
</feature>
<protein>
    <submittedName>
        <fullName evidence="14">Citrate transporter</fullName>
    </submittedName>
</protein>
<evidence type="ECO:0000256" key="11">
    <source>
        <dbReference type="SAM" id="MobiDB-lite"/>
    </source>
</evidence>
<keyword evidence="8 12" id="KW-0472">Membrane</keyword>
<reference evidence="14 15" key="1">
    <citation type="journal article" date="2017" name="Int. J. Syst. Evol. Microbiol.">
        <title>Ramlibacter alkalitolerans sp. nov., alkali-tolerant bacterium isolated from soil of ginseng.</title>
        <authorList>
            <person name="Lee D.H."/>
            <person name="Cha C.J."/>
        </authorList>
    </citation>
    <scope>NUCLEOTIDE SEQUENCE [LARGE SCALE GENOMIC DNA]</scope>
    <source>
        <strain evidence="14 15">KACC 19305</strain>
    </source>
</reference>
<feature type="transmembrane region" description="Helical" evidence="12">
    <location>
        <begin position="63"/>
        <end position="83"/>
    </location>
</feature>
<evidence type="ECO:0000256" key="1">
    <source>
        <dbReference type="ARBA" id="ARBA00004141"/>
    </source>
</evidence>
<feature type="transmembrane region" description="Helical" evidence="12">
    <location>
        <begin position="180"/>
        <end position="196"/>
    </location>
</feature>
<dbReference type="RefSeq" id="WP_201692714.1">
    <property type="nucleotide sequence ID" value="NZ_JAEQND010000015.1"/>
</dbReference>
<evidence type="ECO:0000256" key="2">
    <source>
        <dbReference type="ARBA" id="ARBA00022448"/>
    </source>
</evidence>
<evidence type="ECO:0000256" key="12">
    <source>
        <dbReference type="SAM" id="Phobius"/>
    </source>
</evidence>
<evidence type="ECO:0000256" key="7">
    <source>
        <dbReference type="ARBA" id="ARBA00023065"/>
    </source>
</evidence>
<feature type="transmembrane region" description="Helical" evidence="12">
    <location>
        <begin position="37"/>
        <end position="56"/>
    </location>
</feature>
<evidence type="ECO:0000256" key="6">
    <source>
        <dbReference type="ARBA" id="ARBA00023053"/>
    </source>
</evidence>
<evidence type="ECO:0000256" key="4">
    <source>
        <dbReference type="ARBA" id="ARBA00022692"/>
    </source>
</evidence>
<evidence type="ECO:0000256" key="3">
    <source>
        <dbReference type="ARBA" id="ARBA00022449"/>
    </source>
</evidence>
<evidence type="ECO:0000256" key="10">
    <source>
        <dbReference type="ARBA" id="ARBA00025753"/>
    </source>
</evidence>
<evidence type="ECO:0000313" key="15">
    <source>
        <dbReference type="Proteomes" id="UP000622707"/>
    </source>
</evidence>
<comment type="subcellular location">
    <subcellularLocation>
        <location evidence="1">Membrane</location>
        <topology evidence="1">Multi-pass membrane protein</topology>
    </subcellularLocation>
</comment>
<evidence type="ECO:0000256" key="5">
    <source>
        <dbReference type="ARBA" id="ARBA00022989"/>
    </source>
</evidence>
<feature type="transmembrane region" description="Helical" evidence="12">
    <location>
        <begin position="140"/>
        <end position="160"/>
    </location>
</feature>
<evidence type="ECO:0000256" key="9">
    <source>
        <dbReference type="ARBA" id="ARBA00023201"/>
    </source>
</evidence>
<gene>
    <name evidence="14" type="ORF">JI746_23490</name>
</gene>
<dbReference type="EMBL" id="JAEQND010000015">
    <property type="protein sequence ID" value="MBL0428089.1"/>
    <property type="molecule type" value="Genomic_DNA"/>
</dbReference>
<comment type="similarity">
    <text evidence="10">Belongs to the NhaD Na(+)/H(+) (TC 2.A.62) antiporter family.</text>
</comment>
<keyword evidence="9" id="KW-0739">Sodium transport</keyword>
<dbReference type="PANTHER" id="PTHR43269:SF2">
    <property type="entry name" value="SODIUM_PROTON ANTIPORTER 1-RELATED"/>
    <property type="match status" value="1"/>
</dbReference>
<evidence type="ECO:0000259" key="13">
    <source>
        <dbReference type="Pfam" id="PF03600"/>
    </source>
</evidence>
<feature type="transmembrane region" description="Helical" evidence="12">
    <location>
        <begin position="375"/>
        <end position="394"/>
    </location>
</feature>
<comment type="caution">
    <text evidence="14">The sequence shown here is derived from an EMBL/GenBank/DDBJ whole genome shotgun (WGS) entry which is preliminary data.</text>
</comment>
<proteinExistence type="inferred from homology"/>
<feature type="transmembrane region" description="Helical" evidence="12">
    <location>
        <begin position="277"/>
        <end position="295"/>
    </location>
</feature>
<dbReference type="Proteomes" id="UP000622707">
    <property type="component" value="Unassembled WGS sequence"/>
</dbReference>
<feature type="transmembrane region" description="Helical" evidence="12">
    <location>
        <begin position="103"/>
        <end position="128"/>
    </location>
</feature>
<organism evidence="14 15">
    <name type="scientific">Ramlibacter alkalitolerans</name>
    <dbReference type="NCBI Taxonomy" id="2039631"/>
    <lineage>
        <taxon>Bacteria</taxon>
        <taxon>Pseudomonadati</taxon>
        <taxon>Pseudomonadota</taxon>
        <taxon>Betaproteobacteria</taxon>
        <taxon>Burkholderiales</taxon>
        <taxon>Comamonadaceae</taxon>
        <taxon>Ramlibacter</taxon>
    </lineage>
</organism>
<name>A0ABS1JUV9_9BURK</name>
<keyword evidence="6" id="KW-0915">Sodium</keyword>
<keyword evidence="5 12" id="KW-1133">Transmembrane helix</keyword>
<keyword evidence="3" id="KW-0050">Antiport</keyword>
<feature type="compositionally biased region" description="Low complexity" evidence="11">
    <location>
        <begin position="402"/>
        <end position="415"/>
    </location>
</feature>
<keyword evidence="7" id="KW-0406">Ion transport</keyword>
<feature type="transmembrane region" description="Helical" evidence="12">
    <location>
        <begin position="333"/>
        <end position="355"/>
    </location>
</feature>
<dbReference type="Pfam" id="PF03600">
    <property type="entry name" value="CitMHS"/>
    <property type="match status" value="1"/>
</dbReference>
<keyword evidence="2" id="KW-0813">Transport</keyword>
<evidence type="ECO:0000256" key="8">
    <source>
        <dbReference type="ARBA" id="ARBA00023136"/>
    </source>
</evidence>
<feature type="domain" description="Citrate transporter-like" evidence="13">
    <location>
        <begin position="28"/>
        <end position="300"/>
    </location>
</feature>